<evidence type="ECO:0000313" key="2">
    <source>
        <dbReference type="EMBL" id="KPC17833.1"/>
    </source>
</evidence>
<evidence type="ECO:0000313" key="1">
    <source>
        <dbReference type="EMBL" id="KPC16874.1"/>
    </source>
</evidence>
<dbReference type="EMBL" id="LGLK01000057">
    <property type="protein sequence ID" value="KPC17833.1"/>
    <property type="molecule type" value="Genomic_DNA"/>
</dbReference>
<reference evidence="2 3" key="2">
    <citation type="submission" date="2015-10" db="EMBL/GenBank/DDBJ databases">
        <title>Comparative genomics and high-throughput reverse genetic screens identify a new phytobacterial MAMP and an Arabidopsis receptor required for immune elicitation.</title>
        <authorList>
            <person name="Mott G.A."/>
            <person name="Thakur S."/>
            <person name="Wang P.W."/>
            <person name="Desveaux D."/>
            <person name="Guttman D.S."/>
        </authorList>
    </citation>
    <scope>NUCLEOTIDE SEQUENCE [LARGE SCALE GENOMIC DNA]</scope>
    <source>
        <strain evidence="2 3">107</strain>
    </source>
</reference>
<dbReference type="Proteomes" id="UP000037943">
    <property type="component" value="Unassembled WGS sequence"/>
</dbReference>
<reference evidence="2" key="1">
    <citation type="submission" date="2015-07" db="EMBL/GenBank/DDBJ databases">
        <authorList>
            <person name="O'Brien H.E."/>
            <person name="Thakur S."/>
            <person name="Gong Y."/>
            <person name="Wang P.W."/>
            <person name="Guttman D.S."/>
        </authorList>
    </citation>
    <scope>NUCLEOTIDE SEQUENCE</scope>
    <source>
        <strain evidence="2">107</strain>
    </source>
</reference>
<dbReference type="Pfam" id="PF14081">
    <property type="entry name" value="DUF4262"/>
    <property type="match status" value="1"/>
</dbReference>
<protein>
    <submittedName>
        <fullName evidence="2">Uncharacterized protein</fullName>
    </submittedName>
</protein>
<organism evidence="2 3">
    <name type="scientific">Pseudomonas amygdali pv. lachrymans</name>
    <name type="common">Pseudomonas syringae pv. lachrymans</name>
    <dbReference type="NCBI Taxonomy" id="53707"/>
    <lineage>
        <taxon>Bacteria</taxon>
        <taxon>Pseudomonadati</taxon>
        <taxon>Pseudomonadota</taxon>
        <taxon>Gammaproteobacteria</taxon>
        <taxon>Pseudomonadales</taxon>
        <taxon>Pseudomonadaceae</taxon>
        <taxon>Pseudomonas</taxon>
        <taxon>Pseudomonas amygdali</taxon>
    </lineage>
</organism>
<sequence>MTNIGASELIIFSIAPQNIAPVLMQIFHEVRMGGRPANQESISGLLSVPLLLHEVQRSVAAEFTGQGDVYLENQNSKPTYRQMLWPDEKGKYPHEAGFDSKFKASQPYIAKAKPYLDNDLSSDLSH</sequence>
<dbReference type="InterPro" id="IPR025358">
    <property type="entry name" value="DUF4262"/>
</dbReference>
<dbReference type="EMBL" id="LGLK01000057">
    <property type="protein sequence ID" value="KPC16874.1"/>
    <property type="molecule type" value="Genomic_DNA"/>
</dbReference>
<keyword evidence="3" id="KW-1185">Reference proteome</keyword>
<proteinExistence type="predicted"/>
<accession>A0ABR5KSP9</accession>
<gene>
    <name evidence="1" type="ORF">AC499_0076</name>
    <name evidence="2" type="ORF">AC499_1035</name>
</gene>
<evidence type="ECO:0000313" key="3">
    <source>
        <dbReference type="Proteomes" id="UP000037943"/>
    </source>
</evidence>
<comment type="caution">
    <text evidence="2">The sequence shown here is derived from an EMBL/GenBank/DDBJ whole genome shotgun (WGS) entry which is preliminary data.</text>
</comment>
<name>A0ABR5KSP9_PSEAV</name>